<dbReference type="GO" id="GO:0005886">
    <property type="term" value="C:plasma membrane"/>
    <property type="evidence" value="ECO:0007669"/>
    <property type="project" value="UniProtKB-SubCell"/>
</dbReference>
<dbReference type="Proteomes" id="UP000244962">
    <property type="component" value="Unassembled WGS sequence"/>
</dbReference>
<protein>
    <submittedName>
        <fullName evidence="8">Type II secretion system protein F</fullName>
    </submittedName>
</protein>
<evidence type="ECO:0000256" key="4">
    <source>
        <dbReference type="ARBA" id="ARBA00022989"/>
    </source>
</evidence>
<name>A0A2U1THL0_9MICO</name>
<dbReference type="EMBL" id="QEFB01000001">
    <property type="protein sequence ID" value="PWC08381.1"/>
    <property type="molecule type" value="Genomic_DNA"/>
</dbReference>
<dbReference type="AlphaFoldDB" id="A0A2U1THL0"/>
<keyword evidence="2" id="KW-1003">Cell membrane</keyword>
<evidence type="ECO:0000256" key="2">
    <source>
        <dbReference type="ARBA" id="ARBA00022475"/>
    </source>
</evidence>
<proteinExistence type="predicted"/>
<keyword evidence="4 6" id="KW-1133">Transmembrane helix</keyword>
<keyword evidence="9" id="KW-1185">Reference proteome</keyword>
<keyword evidence="3 6" id="KW-0812">Transmembrane</keyword>
<dbReference type="PANTHER" id="PTHR35007:SF2">
    <property type="entry name" value="PILUS ASSEMBLE PROTEIN"/>
    <property type="match status" value="1"/>
</dbReference>
<dbReference type="Pfam" id="PF00482">
    <property type="entry name" value="T2SSF"/>
    <property type="match status" value="1"/>
</dbReference>
<dbReference type="InterPro" id="IPR018076">
    <property type="entry name" value="T2SS_GspF_dom"/>
</dbReference>
<comment type="subcellular location">
    <subcellularLocation>
        <location evidence="1">Cell membrane</location>
        <topology evidence="1">Multi-pass membrane protein</topology>
    </subcellularLocation>
</comment>
<accession>A0A2U1THL0</accession>
<evidence type="ECO:0000256" key="5">
    <source>
        <dbReference type="ARBA" id="ARBA00023136"/>
    </source>
</evidence>
<gene>
    <name evidence="8" type="ORF">DF223_03340</name>
</gene>
<organism evidence="8 9">
    <name type="scientific">Mycetocola zhujimingii</name>
    <dbReference type="NCBI Taxonomy" id="2079792"/>
    <lineage>
        <taxon>Bacteria</taxon>
        <taxon>Bacillati</taxon>
        <taxon>Actinomycetota</taxon>
        <taxon>Actinomycetes</taxon>
        <taxon>Micrococcales</taxon>
        <taxon>Microbacteriaceae</taxon>
        <taxon>Mycetocola</taxon>
    </lineage>
</organism>
<sequence length="287" mass="30256">MTLLLGCLLAAGVVLIASPWLFPPRAPRPEPRLRRAGRLTTALSAAGFGAVPGGVFLALSVLTGVLFAAAAFAVTGVVALAVSAAVLGGAIPVLLVRWRARVKRAAHRALWPDVVDHLIGSVRSGLALPDAVASLAHTGPEALRGEFVSFERDYRSTGSFGGSLDRLKDALADPVPDRIIETLRMAREVGGADLTTVLRSLSSYLRSDNAIRSEVEARQSWIKSAAKLGVAAPWLILLLLSTRPEASLAYNSAGGSVLIVVGAAVSVVAYRVMLALGRLPQERRWFT</sequence>
<evidence type="ECO:0000259" key="7">
    <source>
        <dbReference type="Pfam" id="PF00482"/>
    </source>
</evidence>
<feature type="transmembrane region" description="Helical" evidence="6">
    <location>
        <begin position="221"/>
        <end position="241"/>
    </location>
</feature>
<reference evidence="9" key="1">
    <citation type="submission" date="2018-04" db="EMBL/GenBank/DDBJ databases">
        <authorList>
            <person name="Liu S."/>
            <person name="Wang Z."/>
            <person name="Li J."/>
        </authorList>
    </citation>
    <scope>NUCLEOTIDE SEQUENCE [LARGE SCALE GENOMIC DNA]</scope>
    <source>
        <strain evidence="9">622</strain>
    </source>
</reference>
<evidence type="ECO:0000256" key="6">
    <source>
        <dbReference type="SAM" id="Phobius"/>
    </source>
</evidence>
<keyword evidence="5 6" id="KW-0472">Membrane</keyword>
<evidence type="ECO:0000313" key="8">
    <source>
        <dbReference type="EMBL" id="PWC08381.1"/>
    </source>
</evidence>
<evidence type="ECO:0000313" key="9">
    <source>
        <dbReference type="Proteomes" id="UP000244962"/>
    </source>
</evidence>
<dbReference type="RefSeq" id="WP_108962150.1">
    <property type="nucleotide sequence ID" value="NZ_QEFB01000001.1"/>
</dbReference>
<dbReference type="PANTHER" id="PTHR35007">
    <property type="entry name" value="INTEGRAL MEMBRANE PROTEIN-RELATED"/>
    <property type="match status" value="1"/>
</dbReference>
<evidence type="ECO:0000256" key="3">
    <source>
        <dbReference type="ARBA" id="ARBA00022692"/>
    </source>
</evidence>
<feature type="transmembrane region" description="Helical" evidence="6">
    <location>
        <begin position="253"/>
        <end position="274"/>
    </location>
</feature>
<feature type="transmembrane region" description="Helical" evidence="6">
    <location>
        <begin position="65"/>
        <end position="95"/>
    </location>
</feature>
<comment type="caution">
    <text evidence="8">The sequence shown here is derived from an EMBL/GenBank/DDBJ whole genome shotgun (WGS) entry which is preliminary data.</text>
</comment>
<evidence type="ECO:0000256" key="1">
    <source>
        <dbReference type="ARBA" id="ARBA00004651"/>
    </source>
</evidence>
<feature type="domain" description="Type II secretion system protein GspF" evidence="7">
    <location>
        <begin position="116"/>
        <end position="240"/>
    </location>
</feature>